<dbReference type="Pfam" id="PF01593">
    <property type="entry name" value="Amino_oxidase"/>
    <property type="match status" value="1"/>
</dbReference>
<reference evidence="4" key="1">
    <citation type="submission" date="2018-10" db="EMBL/GenBank/DDBJ databases">
        <title>FDA dAtabase for Regulatory Grade micrObial Sequences (FDA-ARGOS): Supporting development and validation of Infectious Disease Dx tests.</title>
        <authorList>
            <person name="Kerrigan L."/>
            <person name="Tallon L."/>
            <person name="Sadzewicz L."/>
            <person name="Sengamalay N."/>
            <person name="Ott S."/>
            <person name="Godinez A."/>
            <person name="Nagaraj S."/>
            <person name="Vavikolanu K."/>
            <person name="Nadendla S."/>
            <person name="George J."/>
            <person name="Sichtig H."/>
        </authorList>
    </citation>
    <scope>NUCLEOTIDE SEQUENCE [LARGE SCALE GENOMIC DNA]</scope>
    <source>
        <strain evidence="4">FDAARGOS_311</strain>
    </source>
</reference>
<accession>A0A254U090</accession>
<evidence type="ECO:0000313" key="3">
    <source>
        <dbReference type="EMBL" id="TPR03892.1"/>
    </source>
</evidence>
<dbReference type="Gene3D" id="3.90.660.20">
    <property type="entry name" value="Protoporphyrinogen oxidase, mitochondrial, domain 2"/>
    <property type="match status" value="1"/>
</dbReference>
<keyword evidence="1" id="KW-0812">Transmembrane</keyword>
<dbReference type="InterPro" id="IPR036188">
    <property type="entry name" value="FAD/NAD-bd_sf"/>
</dbReference>
<dbReference type="eggNOG" id="ENOG502QSMW">
    <property type="taxonomic scope" value="Eukaryota"/>
</dbReference>
<dbReference type="Proteomes" id="UP000197666">
    <property type="component" value="Unassembled WGS sequence"/>
</dbReference>
<dbReference type="Gene3D" id="1.10.3110.10">
    <property type="entry name" value="protoporphyrinogen ix oxidase, domain 3"/>
    <property type="match status" value="1"/>
</dbReference>
<gene>
    <name evidence="3" type="ORF">CAN33_002405</name>
</gene>
<organism evidence="3 4">
    <name type="scientific">Aspergillus niger</name>
    <dbReference type="NCBI Taxonomy" id="5061"/>
    <lineage>
        <taxon>Eukaryota</taxon>
        <taxon>Fungi</taxon>
        <taxon>Dikarya</taxon>
        <taxon>Ascomycota</taxon>
        <taxon>Pezizomycotina</taxon>
        <taxon>Eurotiomycetes</taxon>
        <taxon>Eurotiomycetidae</taxon>
        <taxon>Eurotiales</taxon>
        <taxon>Aspergillaceae</taxon>
        <taxon>Aspergillus</taxon>
        <taxon>Aspergillus subgen. Circumdati</taxon>
    </lineage>
</organism>
<dbReference type="Gene3D" id="3.50.50.60">
    <property type="entry name" value="FAD/NAD(P)-binding domain"/>
    <property type="match status" value="1"/>
</dbReference>
<dbReference type="VEuPathDB" id="FungiDB:M747DRAFT_270064"/>
<evidence type="ECO:0000256" key="1">
    <source>
        <dbReference type="SAM" id="Phobius"/>
    </source>
</evidence>
<sequence>MPLFQPERVAVIGGGCTGITTFWALRNSTHDVHLFEASDSLGGRVKALPFEHNDHRVDVNTSPPTFNAGTSPNLVSLLDHLGITGVKAPFSFGATDGIDSFQWCGSVLKSILLRPWTLCNFETYRILCDVIWMRYMAVDVLDHGFEACNPTDAQSLSMHEYLAGEEYSNIFIENYLAPLLSMLWSTNAGRFLPRVPAKALVQALCDHQLLRPRQALPDWRRIGPGVSHFIQTMTKSFPSSKVHLKTRVREVVQYGKKYGIMTSAGEEMFFNHIVFAVNGQETIKILGTPANEQEKEIMRSLGSTRNISVLHSDPLLMPNVEDPGPACNYILGPSNQDWPTQPSNNTTTTTSHISSLSYIANFLDSIPFHLFGPIYITLNPFTPPHPSQVQGVWEFTDPEPSAQTLIAQHHLPSIQNKRGLSYGFCWTGRGHLEDAITAGLRIAIQDLGAEAPFHVKFHQDPLEAAASGPPGLGLRDNAIRTIIRLVHVYVLIMRLVLVLFRALPGAAVKAKTRFRPMCNAAAASKEKTS</sequence>
<proteinExistence type="predicted"/>
<feature type="transmembrane region" description="Helical" evidence="1">
    <location>
        <begin position="482"/>
        <end position="503"/>
    </location>
</feature>
<dbReference type="VEuPathDB" id="FungiDB:ATCC64974_81080"/>
<dbReference type="InterPro" id="IPR050464">
    <property type="entry name" value="Zeta_carotene_desat/Oxidored"/>
</dbReference>
<dbReference type="PANTHER" id="PTHR42923:SF17">
    <property type="entry name" value="AMINE OXIDASE DOMAIN-CONTAINING PROTEIN"/>
    <property type="match status" value="1"/>
</dbReference>
<name>A0A254U090_ASPNG</name>
<dbReference type="InterPro" id="IPR002937">
    <property type="entry name" value="Amino_oxidase"/>
</dbReference>
<dbReference type="SUPFAM" id="SSF51905">
    <property type="entry name" value="FAD/NAD(P)-binding domain"/>
    <property type="match status" value="1"/>
</dbReference>
<dbReference type="GO" id="GO:0016491">
    <property type="term" value="F:oxidoreductase activity"/>
    <property type="evidence" value="ECO:0007669"/>
    <property type="project" value="InterPro"/>
</dbReference>
<dbReference type="VEuPathDB" id="FungiDB:An04g05970"/>
<evidence type="ECO:0000313" key="4">
    <source>
        <dbReference type="Proteomes" id="UP000197666"/>
    </source>
</evidence>
<evidence type="ECO:0000259" key="2">
    <source>
        <dbReference type="Pfam" id="PF01593"/>
    </source>
</evidence>
<protein>
    <submittedName>
        <fullName evidence="3">Cnl2/NKP2 family protein</fullName>
    </submittedName>
</protein>
<dbReference type="EMBL" id="NKJJ02000006">
    <property type="protein sequence ID" value="TPR03892.1"/>
    <property type="molecule type" value="Genomic_DNA"/>
</dbReference>
<comment type="caution">
    <text evidence="3">The sequence shown here is derived from an EMBL/GenBank/DDBJ whole genome shotgun (WGS) entry which is preliminary data.</text>
</comment>
<keyword evidence="1" id="KW-0472">Membrane</keyword>
<dbReference type="AlphaFoldDB" id="A0A254U090"/>
<dbReference type="Pfam" id="PF13450">
    <property type="entry name" value="NAD_binding_8"/>
    <property type="match status" value="1"/>
</dbReference>
<keyword evidence="1" id="KW-1133">Transmembrane helix</keyword>
<dbReference type="PANTHER" id="PTHR42923">
    <property type="entry name" value="PROTOPORPHYRINOGEN OXIDASE"/>
    <property type="match status" value="1"/>
</dbReference>
<feature type="domain" description="Amine oxidase" evidence="2">
    <location>
        <begin position="217"/>
        <end position="302"/>
    </location>
</feature>
<dbReference type="VEuPathDB" id="FungiDB:ASPNIDRAFT2_1177734"/>